<name>A0AAU6WFI8_9MICC</name>
<evidence type="ECO:0000256" key="2">
    <source>
        <dbReference type="ARBA" id="ARBA00023315"/>
    </source>
</evidence>
<dbReference type="InterPro" id="IPR000182">
    <property type="entry name" value="GNAT_dom"/>
</dbReference>
<dbReference type="Pfam" id="PF13302">
    <property type="entry name" value="Acetyltransf_3"/>
    <property type="match status" value="1"/>
</dbReference>
<dbReference type="EMBL" id="CP125942">
    <property type="protein sequence ID" value="XAO46430.1"/>
    <property type="molecule type" value="Genomic_DNA"/>
</dbReference>
<dbReference type="KEGG" id="gey:QMQ05_02470"/>
<dbReference type="InterPro" id="IPR051531">
    <property type="entry name" value="N-acetyltransferase"/>
</dbReference>
<dbReference type="PANTHER" id="PTHR43792:SF8">
    <property type="entry name" value="[RIBOSOMAL PROTEIN US5]-ALANINE N-ACETYLTRANSFERASE"/>
    <property type="match status" value="1"/>
</dbReference>
<dbReference type="Gene3D" id="3.40.630.30">
    <property type="match status" value="1"/>
</dbReference>
<comment type="similarity">
    <text evidence="3">Belongs to the acetyltransferase family. RimJ subfamily.</text>
</comment>
<organism evidence="5 6">
    <name type="scientific">Glutamicibacter ectropisis</name>
    <dbReference type="NCBI Taxonomy" id="3046593"/>
    <lineage>
        <taxon>Bacteria</taxon>
        <taxon>Bacillati</taxon>
        <taxon>Actinomycetota</taxon>
        <taxon>Actinomycetes</taxon>
        <taxon>Micrococcales</taxon>
        <taxon>Micrococcaceae</taxon>
        <taxon>Glutamicibacter</taxon>
    </lineage>
</organism>
<keyword evidence="2 5" id="KW-0012">Acyltransferase</keyword>
<proteinExistence type="inferred from homology"/>
<reference evidence="5 6" key="1">
    <citation type="submission" date="2023-05" db="EMBL/GenBank/DDBJ databases">
        <title>Glutamicibacter sp. B1, complete genome.</title>
        <authorList>
            <person name="Long Y.H."/>
            <person name="Fang T."/>
            <person name="Li X.Y."/>
        </authorList>
    </citation>
    <scope>NUCLEOTIDE SEQUENCE [LARGE SCALE GENOMIC DNA]</scope>
    <source>
        <strain evidence="5 6">B1</strain>
    </source>
</reference>
<gene>
    <name evidence="5" type="ORF">QMQ05_02470</name>
</gene>
<evidence type="ECO:0000256" key="1">
    <source>
        <dbReference type="ARBA" id="ARBA00022679"/>
    </source>
</evidence>
<evidence type="ECO:0000313" key="6">
    <source>
        <dbReference type="Proteomes" id="UP001486888"/>
    </source>
</evidence>
<dbReference type="GO" id="GO:0005737">
    <property type="term" value="C:cytoplasm"/>
    <property type="evidence" value="ECO:0007669"/>
    <property type="project" value="TreeGrafter"/>
</dbReference>
<evidence type="ECO:0000313" key="5">
    <source>
        <dbReference type="EMBL" id="XAO46430.1"/>
    </source>
</evidence>
<keyword evidence="6" id="KW-1185">Reference proteome</keyword>
<dbReference type="AlphaFoldDB" id="A0AAU6WFI8"/>
<dbReference type="PROSITE" id="PS51186">
    <property type="entry name" value="GNAT"/>
    <property type="match status" value="1"/>
</dbReference>
<dbReference type="RefSeq" id="WP_345472737.1">
    <property type="nucleotide sequence ID" value="NZ_CP125942.1"/>
</dbReference>
<dbReference type="PANTHER" id="PTHR43792">
    <property type="entry name" value="GNAT FAMILY, PUTATIVE (AFU_ORTHOLOGUE AFUA_3G00765)-RELATED-RELATED"/>
    <property type="match status" value="1"/>
</dbReference>
<dbReference type="EC" id="2.3.1.-" evidence="5"/>
<dbReference type="Proteomes" id="UP001486888">
    <property type="component" value="Chromosome"/>
</dbReference>
<dbReference type="SUPFAM" id="SSF55729">
    <property type="entry name" value="Acyl-CoA N-acyltransferases (Nat)"/>
    <property type="match status" value="1"/>
</dbReference>
<sequence>MRRIPVDSQTALRILKVNDAAQIAQAYQRNQEHLLQWEPERDREFYTEAWQAENISQTLAANHKGLAFPYGLFRGEILIGRFNISSVVRGAFQSASLGYWVDHQYTGQGLASRAVAELLKEATSALKLHRIEASTLLHNQASARVLLNNGFTHIGMAPNYLKINGRWQDHNLYQAILHE</sequence>
<dbReference type="InterPro" id="IPR016181">
    <property type="entry name" value="Acyl_CoA_acyltransferase"/>
</dbReference>
<accession>A0AAU6WFI8</accession>
<feature type="domain" description="N-acetyltransferase" evidence="4">
    <location>
        <begin position="10"/>
        <end position="179"/>
    </location>
</feature>
<protein>
    <submittedName>
        <fullName evidence="5">GNAT family N-acetyltransferase</fullName>
        <ecNumber evidence="5">2.3.1.-</ecNumber>
    </submittedName>
</protein>
<dbReference type="GO" id="GO:0008999">
    <property type="term" value="F:protein-N-terminal-alanine acetyltransferase activity"/>
    <property type="evidence" value="ECO:0007669"/>
    <property type="project" value="TreeGrafter"/>
</dbReference>
<evidence type="ECO:0000259" key="4">
    <source>
        <dbReference type="PROSITE" id="PS51186"/>
    </source>
</evidence>
<evidence type="ECO:0000256" key="3">
    <source>
        <dbReference type="ARBA" id="ARBA00038502"/>
    </source>
</evidence>
<keyword evidence="1 5" id="KW-0808">Transferase</keyword>